<organism evidence="1 2">
    <name type="scientific">Desulfomonile tiedjei (strain ATCC 49306 / DSM 6799 / DCB-1)</name>
    <dbReference type="NCBI Taxonomy" id="706587"/>
    <lineage>
        <taxon>Bacteria</taxon>
        <taxon>Pseudomonadati</taxon>
        <taxon>Thermodesulfobacteriota</taxon>
        <taxon>Desulfomonilia</taxon>
        <taxon>Desulfomonilales</taxon>
        <taxon>Desulfomonilaceae</taxon>
        <taxon>Desulfomonile</taxon>
    </lineage>
</organism>
<dbReference type="EMBL" id="CP003360">
    <property type="protein sequence ID" value="AFM24301.1"/>
    <property type="molecule type" value="Genomic_DNA"/>
</dbReference>
<keyword evidence="2" id="KW-1185">Reference proteome</keyword>
<dbReference type="eggNOG" id="COG0726">
    <property type="taxonomic scope" value="Bacteria"/>
</dbReference>
<dbReference type="SUPFAM" id="SSF88713">
    <property type="entry name" value="Glycoside hydrolase/deacetylase"/>
    <property type="match status" value="1"/>
</dbReference>
<gene>
    <name evidence="1" type="ordered locus">Desti_1590</name>
</gene>
<dbReference type="RefSeq" id="WP_014809449.1">
    <property type="nucleotide sequence ID" value="NC_018025.1"/>
</dbReference>
<dbReference type="STRING" id="706587.Desti_1590"/>
<protein>
    <recommendedName>
        <fullName evidence="3">Deacetylase</fullName>
    </recommendedName>
</protein>
<evidence type="ECO:0008006" key="3">
    <source>
        <dbReference type="Google" id="ProtNLM"/>
    </source>
</evidence>
<accession>I4C410</accession>
<evidence type="ECO:0000313" key="1">
    <source>
        <dbReference type="EMBL" id="AFM24301.1"/>
    </source>
</evidence>
<dbReference type="KEGG" id="dti:Desti_1590"/>
<name>I4C410_DESTA</name>
<proteinExistence type="predicted"/>
<dbReference type="OrthoDB" id="9771584at2"/>
<reference evidence="1" key="1">
    <citation type="submission" date="2012-06" db="EMBL/GenBank/DDBJ databases">
        <title>Complete sequence of chromosome of Desulfomonile tiedjei DSM 6799.</title>
        <authorList>
            <consortium name="US DOE Joint Genome Institute (JGI-PGF)"/>
            <person name="Lucas S."/>
            <person name="Copeland A."/>
            <person name="Lapidus A."/>
            <person name="Glavina del Rio T."/>
            <person name="Dalin E."/>
            <person name="Tice H."/>
            <person name="Bruce D."/>
            <person name="Goodwin L."/>
            <person name="Pitluck S."/>
            <person name="Peters L."/>
            <person name="Ovchinnikova G."/>
            <person name="Zeytun A."/>
            <person name="Lu M."/>
            <person name="Kyrpides N."/>
            <person name="Mavromatis K."/>
            <person name="Ivanova N."/>
            <person name="Brettin T."/>
            <person name="Detter J.C."/>
            <person name="Han C."/>
            <person name="Larimer F."/>
            <person name="Land M."/>
            <person name="Hauser L."/>
            <person name="Markowitz V."/>
            <person name="Cheng J.-F."/>
            <person name="Hugenholtz P."/>
            <person name="Woyke T."/>
            <person name="Wu D."/>
            <person name="Spring S."/>
            <person name="Schroeder M."/>
            <person name="Brambilla E."/>
            <person name="Klenk H.-P."/>
            <person name="Eisen J.A."/>
        </authorList>
    </citation>
    <scope>NUCLEOTIDE SEQUENCE</scope>
    <source>
        <strain evidence="1">DSM 6799</strain>
    </source>
</reference>
<dbReference type="GO" id="GO:0005975">
    <property type="term" value="P:carbohydrate metabolic process"/>
    <property type="evidence" value="ECO:0007669"/>
    <property type="project" value="InterPro"/>
</dbReference>
<dbReference type="PATRIC" id="fig|706587.4.peg.1821"/>
<dbReference type="Gene3D" id="3.20.20.370">
    <property type="entry name" value="Glycoside hydrolase/deacetylase"/>
    <property type="match status" value="1"/>
</dbReference>
<dbReference type="AlphaFoldDB" id="I4C410"/>
<sequence length="322" mass="36358">MKLVVTIDVEEEGLFSNSYAARDVPVENVQALPCLNRVFQRWNIHPTLLVTHAVASNKNLQGLLVNLCDTWHGEIGAHLHHWNTPPFEELPYPQPVPSELMPEHLLTAKLQTLLESIREMGIVATSFRMGRFNLGPKMFSVLRKAGMLVDSSIAPMRRYYGGPDHLSVPIDPYFPDPSDPRRPGNSEILEAPLTILPVTSTLGSVLDSIKTNARIERRISWMAANLLSLPAQPLWTGLNRLKLAVRLHKMRGGRVLTVFFHSSELIPGGCPQHRTTEDVDRFLDKLDRFFAWLHQTYSLESITLSELGRLFASPRARDIVEH</sequence>
<evidence type="ECO:0000313" key="2">
    <source>
        <dbReference type="Proteomes" id="UP000006055"/>
    </source>
</evidence>
<dbReference type="InterPro" id="IPR011330">
    <property type="entry name" value="Glyco_hydro/deAcase_b/a-brl"/>
</dbReference>
<dbReference type="Proteomes" id="UP000006055">
    <property type="component" value="Chromosome"/>
</dbReference>
<dbReference type="HOGENOM" id="CLU_067768_0_0_7"/>